<dbReference type="RefSeq" id="WP_254155692.1">
    <property type="nucleotide sequence ID" value="NZ_JAHESD010000063.1"/>
</dbReference>
<protein>
    <submittedName>
        <fullName evidence="2">Nuclear transport factor 2 family protein</fullName>
    </submittedName>
</protein>
<dbReference type="InterPro" id="IPR032710">
    <property type="entry name" value="NTF2-like_dom_sf"/>
</dbReference>
<keyword evidence="1" id="KW-0732">Signal</keyword>
<evidence type="ECO:0000256" key="1">
    <source>
        <dbReference type="SAM" id="SignalP"/>
    </source>
</evidence>
<comment type="caution">
    <text evidence="2">The sequence shown here is derived from an EMBL/GenBank/DDBJ whole genome shotgun (WGS) entry which is preliminary data.</text>
</comment>
<dbReference type="InterPro" id="IPR039437">
    <property type="entry name" value="FrzH/put_lumazine-bd"/>
</dbReference>
<dbReference type="Pfam" id="PF12893">
    <property type="entry name" value="Lumazine_bd_2"/>
    <property type="match status" value="1"/>
</dbReference>
<name>A0ABS5VW63_9BACT</name>
<dbReference type="Gene3D" id="3.10.450.50">
    <property type="match status" value="1"/>
</dbReference>
<dbReference type="SUPFAM" id="SSF54427">
    <property type="entry name" value="NTF2-like"/>
    <property type="match status" value="1"/>
</dbReference>
<proteinExistence type="predicted"/>
<organism evidence="2 3">
    <name type="scientific">Chryseosolibacter indicus</name>
    <dbReference type="NCBI Taxonomy" id="2782351"/>
    <lineage>
        <taxon>Bacteria</taxon>
        <taxon>Pseudomonadati</taxon>
        <taxon>Bacteroidota</taxon>
        <taxon>Cytophagia</taxon>
        <taxon>Cytophagales</taxon>
        <taxon>Chryseotaleaceae</taxon>
        <taxon>Chryseosolibacter</taxon>
    </lineage>
</organism>
<feature type="chain" id="PRO_5046898203" evidence="1">
    <location>
        <begin position="20"/>
        <end position="147"/>
    </location>
</feature>
<accession>A0ABS5VW63</accession>
<gene>
    <name evidence="2" type="ORF">KK060_20460</name>
</gene>
<evidence type="ECO:0000313" key="3">
    <source>
        <dbReference type="Proteomes" id="UP000772618"/>
    </source>
</evidence>
<evidence type="ECO:0000313" key="2">
    <source>
        <dbReference type="EMBL" id="MBT1705675.1"/>
    </source>
</evidence>
<feature type="signal peptide" evidence="1">
    <location>
        <begin position="1"/>
        <end position="19"/>
    </location>
</feature>
<reference evidence="2 3" key="1">
    <citation type="submission" date="2021-05" db="EMBL/GenBank/DDBJ databases">
        <title>A Polyphasic approach of four new species of the genus Ohtaekwangia: Ohtaekwangia histidinii sp. nov., Ohtaekwangia cretensis sp. nov., Ohtaekwangia indiensis sp. nov., Ohtaekwangia reichenbachii sp. nov. from diverse environment.</title>
        <authorList>
            <person name="Octaviana S."/>
        </authorList>
    </citation>
    <scope>NUCLEOTIDE SEQUENCE [LARGE SCALE GENOMIC DNA]</scope>
    <source>
        <strain evidence="2 3">PWU20</strain>
    </source>
</reference>
<keyword evidence="3" id="KW-1185">Reference proteome</keyword>
<dbReference type="Proteomes" id="UP000772618">
    <property type="component" value="Unassembled WGS sequence"/>
</dbReference>
<sequence length="147" mass="16860">MKHLLLIVCLIAMSLNATAQSSDKDLVYAAIEDYVDALYLVQPERIQRSVHPNLSKKGFSRPKDKTEYGPEMTMTYQQLYDLAGKWNAKGKLPKDAPKKIEIFDVQDKTAVGKLTAQWGTDYFHLAKYDGKWMITNVLWQSHPVRNQ</sequence>
<dbReference type="EMBL" id="JAHESD010000063">
    <property type="protein sequence ID" value="MBT1705675.1"/>
    <property type="molecule type" value="Genomic_DNA"/>
</dbReference>